<dbReference type="Proteomes" id="UP000828390">
    <property type="component" value="Unassembled WGS sequence"/>
</dbReference>
<name>A0A9D4MLR3_DREPO</name>
<dbReference type="AlphaFoldDB" id="A0A9D4MLR3"/>
<dbReference type="EMBL" id="JAIWYP010000001">
    <property type="protein sequence ID" value="KAH3879635.1"/>
    <property type="molecule type" value="Genomic_DNA"/>
</dbReference>
<sequence>MRMCNSASGFVKTCSKVMPPSLRTLNYCNMIIVPYLLHIVRTDEHRQQARTQAMGPGARAPQLAVEL</sequence>
<comment type="caution">
    <text evidence="1">The sequence shown here is derived from an EMBL/GenBank/DDBJ whole genome shotgun (WGS) entry which is preliminary data.</text>
</comment>
<protein>
    <submittedName>
        <fullName evidence="1">Uncharacterized protein</fullName>
    </submittedName>
</protein>
<organism evidence="1 2">
    <name type="scientific">Dreissena polymorpha</name>
    <name type="common">Zebra mussel</name>
    <name type="synonym">Mytilus polymorpha</name>
    <dbReference type="NCBI Taxonomy" id="45954"/>
    <lineage>
        <taxon>Eukaryota</taxon>
        <taxon>Metazoa</taxon>
        <taxon>Spiralia</taxon>
        <taxon>Lophotrochozoa</taxon>
        <taxon>Mollusca</taxon>
        <taxon>Bivalvia</taxon>
        <taxon>Autobranchia</taxon>
        <taxon>Heteroconchia</taxon>
        <taxon>Euheterodonta</taxon>
        <taxon>Imparidentia</taxon>
        <taxon>Neoheterodontei</taxon>
        <taxon>Myida</taxon>
        <taxon>Dreissenoidea</taxon>
        <taxon>Dreissenidae</taxon>
        <taxon>Dreissena</taxon>
    </lineage>
</organism>
<evidence type="ECO:0000313" key="1">
    <source>
        <dbReference type="EMBL" id="KAH3879635.1"/>
    </source>
</evidence>
<reference evidence="1" key="1">
    <citation type="journal article" date="2019" name="bioRxiv">
        <title>The Genome of the Zebra Mussel, Dreissena polymorpha: A Resource for Invasive Species Research.</title>
        <authorList>
            <person name="McCartney M.A."/>
            <person name="Auch B."/>
            <person name="Kono T."/>
            <person name="Mallez S."/>
            <person name="Zhang Y."/>
            <person name="Obille A."/>
            <person name="Becker A."/>
            <person name="Abrahante J.E."/>
            <person name="Garbe J."/>
            <person name="Badalamenti J.P."/>
            <person name="Herman A."/>
            <person name="Mangelson H."/>
            <person name="Liachko I."/>
            <person name="Sullivan S."/>
            <person name="Sone E.D."/>
            <person name="Koren S."/>
            <person name="Silverstein K.A.T."/>
            <person name="Beckman K.B."/>
            <person name="Gohl D.M."/>
        </authorList>
    </citation>
    <scope>NUCLEOTIDE SEQUENCE</scope>
    <source>
        <strain evidence="1">Duluth1</strain>
        <tissue evidence="1">Whole animal</tissue>
    </source>
</reference>
<accession>A0A9D4MLR3</accession>
<gene>
    <name evidence="1" type="ORF">DPMN_003541</name>
</gene>
<evidence type="ECO:0000313" key="2">
    <source>
        <dbReference type="Proteomes" id="UP000828390"/>
    </source>
</evidence>
<keyword evidence="2" id="KW-1185">Reference proteome</keyword>
<proteinExistence type="predicted"/>
<reference evidence="1" key="2">
    <citation type="submission" date="2020-11" db="EMBL/GenBank/DDBJ databases">
        <authorList>
            <person name="McCartney M.A."/>
            <person name="Auch B."/>
            <person name="Kono T."/>
            <person name="Mallez S."/>
            <person name="Becker A."/>
            <person name="Gohl D.M."/>
            <person name="Silverstein K.A.T."/>
            <person name="Koren S."/>
            <person name="Bechman K.B."/>
            <person name="Herman A."/>
            <person name="Abrahante J.E."/>
            <person name="Garbe J."/>
        </authorList>
    </citation>
    <scope>NUCLEOTIDE SEQUENCE</scope>
    <source>
        <strain evidence="1">Duluth1</strain>
        <tissue evidence="1">Whole animal</tissue>
    </source>
</reference>